<sequence>MGNGAFTLPKAAWQLLFDAEESGSAGPWLSASDDHIAVTGCSDPRSKRQQPTIFAGSQLVKRAVPIQSIDEPDPVSPSAQDLFSRSLRCQQPYSLA</sequence>
<dbReference type="Proteomes" id="UP001295794">
    <property type="component" value="Unassembled WGS sequence"/>
</dbReference>
<gene>
    <name evidence="1" type="ORF">MYCIT1_LOCUS25883</name>
</gene>
<dbReference type="AlphaFoldDB" id="A0AAD2HL42"/>
<organism evidence="1 2">
    <name type="scientific">Mycena citricolor</name>
    <dbReference type="NCBI Taxonomy" id="2018698"/>
    <lineage>
        <taxon>Eukaryota</taxon>
        <taxon>Fungi</taxon>
        <taxon>Dikarya</taxon>
        <taxon>Basidiomycota</taxon>
        <taxon>Agaricomycotina</taxon>
        <taxon>Agaricomycetes</taxon>
        <taxon>Agaricomycetidae</taxon>
        <taxon>Agaricales</taxon>
        <taxon>Marasmiineae</taxon>
        <taxon>Mycenaceae</taxon>
        <taxon>Mycena</taxon>
    </lineage>
</organism>
<protein>
    <submittedName>
        <fullName evidence="1">Uncharacterized protein</fullName>
    </submittedName>
</protein>
<name>A0AAD2HL42_9AGAR</name>
<keyword evidence="2" id="KW-1185">Reference proteome</keyword>
<evidence type="ECO:0000313" key="2">
    <source>
        <dbReference type="Proteomes" id="UP001295794"/>
    </source>
</evidence>
<dbReference type="EMBL" id="CAVNYO010000419">
    <property type="protein sequence ID" value="CAK5277081.1"/>
    <property type="molecule type" value="Genomic_DNA"/>
</dbReference>
<comment type="caution">
    <text evidence="1">The sequence shown here is derived from an EMBL/GenBank/DDBJ whole genome shotgun (WGS) entry which is preliminary data.</text>
</comment>
<evidence type="ECO:0000313" key="1">
    <source>
        <dbReference type="EMBL" id="CAK5277081.1"/>
    </source>
</evidence>
<proteinExistence type="predicted"/>
<reference evidence="1" key="1">
    <citation type="submission" date="2023-11" db="EMBL/GenBank/DDBJ databases">
        <authorList>
            <person name="De Vega J J."/>
            <person name="De Vega J J."/>
        </authorList>
    </citation>
    <scope>NUCLEOTIDE SEQUENCE</scope>
</reference>
<accession>A0AAD2HL42</accession>